<evidence type="ECO:0000256" key="6">
    <source>
        <dbReference type="PROSITE-ProRule" id="PRU00221"/>
    </source>
</evidence>
<evidence type="ECO:0000256" key="4">
    <source>
        <dbReference type="ARBA" id="ARBA00022980"/>
    </source>
</evidence>
<accession>A0A5J5F031</accession>
<gene>
    <name evidence="8" type="ORF">FN846DRAFT_898648</name>
</gene>
<dbReference type="GO" id="GO:0003735">
    <property type="term" value="F:structural constituent of ribosome"/>
    <property type="evidence" value="ECO:0007669"/>
    <property type="project" value="InterPro"/>
</dbReference>
<dbReference type="PANTHER" id="PTHR44090">
    <property type="entry name" value="WD REPEAT-CONTAINING PROTEIN 61"/>
    <property type="match status" value="1"/>
</dbReference>
<dbReference type="InterPro" id="IPR001680">
    <property type="entry name" value="WD40_rpt"/>
</dbReference>
<proteinExistence type="inferred from homology"/>
<feature type="repeat" description="WD" evidence="6">
    <location>
        <begin position="194"/>
        <end position="226"/>
    </location>
</feature>
<feature type="domain" description="Anaphase-promoting complex subunit 4-like WD40" evidence="7">
    <location>
        <begin position="196"/>
        <end position="270"/>
    </location>
</feature>
<keyword evidence="2 6" id="KW-0853">WD repeat</keyword>
<dbReference type="PROSITE" id="PS50294">
    <property type="entry name" value="WD_REPEATS_REGION"/>
    <property type="match status" value="1"/>
</dbReference>
<dbReference type="InterPro" id="IPR015943">
    <property type="entry name" value="WD40/YVTN_repeat-like_dom_sf"/>
</dbReference>
<evidence type="ECO:0000259" key="7">
    <source>
        <dbReference type="Pfam" id="PF12894"/>
    </source>
</evidence>
<dbReference type="InterPro" id="IPR011332">
    <property type="entry name" value="Ribosomal_zn-bd"/>
</dbReference>
<evidence type="ECO:0000256" key="3">
    <source>
        <dbReference type="ARBA" id="ARBA00022737"/>
    </source>
</evidence>
<keyword evidence="3" id="KW-0677">Repeat</keyword>
<dbReference type="SUPFAM" id="SSF57829">
    <property type="entry name" value="Zn-binding ribosomal proteins"/>
    <property type="match status" value="1"/>
</dbReference>
<reference evidence="8 9" key="1">
    <citation type="submission" date="2019-09" db="EMBL/GenBank/DDBJ databases">
        <title>Draft genome of the ectomycorrhizal ascomycete Sphaerosporella brunnea.</title>
        <authorList>
            <consortium name="DOE Joint Genome Institute"/>
            <person name="Benucci G.M."/>
            <person name="Marozzi G."/>
            <person name="Antonielli L."/>
            <person name="Sanchez S."/>
            <person name="Marco P."/>
            <person name="Wang X."/>
            <person name="Falini L.B."/>
            <person name="Barry K."/>
            <person name="Haridas S."/>
            <person name="Lipzen A."/>
            <person name="Labutti K."/>
            <person name="Grigoriev I.V."/>
            <person name="Murat C."/>
            <person name="Martin F."/>
            <person name="Albertini E."/>
            <person name="Donnini D."/>
            <person name="Bonito G."/>
        </authorList>
    </citation>
    <scope>NUCLEOTIDE SEQUENCE [LARGE SCALE GENOMIC DNA]</scope>
    <source>
        <strain evidence="8 9">Sb_GMNB300</strain>
    </source>
</reference>
<dbReference type="AlphaFoldDB" id="A0A5J5F031"/>
<dbReference type="InterPro" id="IPR036322">
    <property type="entry name" value="WD40_repeat_dom_sf"/>
</dbReference>
<dbReference type="GO" id="GO:0006412">
    <property type="term" value="P:translation"/>
    <property type="evidence" value="ECO:0007669"/>
    <property type="project" value="InterPro"/>
</dbReference>
<feature type="repeat" description="WD" evidence="6">
    <location>
        <begin position="95"/>
        <end position="134"/>
    </location>
</feature>
<evidence type="ECO:0000256" key="2">
    <source>
        <dbReference type="ARBA" id="ARBA00022574"/>
    </source>
</evidence>
<dbReference type="PROSITE" id="PS00678">
    <property type="entry name" value="WD_REPEATS_1"/>
    <property type="match status" value="1"/>
</dbReference>
<feature type="repeat" description="WD" evidence="6">
    <location>
        <begin position="312"/>
        <end position="353"/>
    </location>
</feature>
<evidence type="ECO:0000313" key="9">
    <source>
        <dbReference type="Proteomes" id="UP000326924"/>
    </source>
</evidence>
<evidence type="ECO:0000256" key="1">
    <source>
        <dbReference type="ARBA" id="ARBA00008560"/>
    </source>
</evidence>
<dbReference type="CDD" id="cd00200">
    <property type="entry name" value="WD40"/>
    <property type="match status" value="1"/>
</dbReference>
<dbReference type="GO" id="GO:0005634">
    <property type="term" value="C:nucleus"/>
    <property type="evidence" value="ECO:0007669"/>
    <property type="project" value="TreeGrafter"/>
</dbReference>
<protein>
    <submittedName>
        <fullName evidence="8">WD40-repeat-containing domain protein</fullName>
    </submittedName>
</protein>
<dbReference type="SUPFAM" id="SSF50978">
    <property type="entry name" value="WD40 repeat-like"/>
    <property type="match status" value="1"/>
</dbReference>
<dbReference type="PROSITE" id="PS50082">
    <property type="entry name" value="WD_REPEATS_2"/>
    <property type="match status" value="4"/>
</dbReference>
<keyword evidence="5" id="KW-0687">Ribonucleoprotein</keyword>
<keyword evidence="4" id="KW-0689">Ribosomal protein</keyword>
<sequence>MATIALSSAVRTPGFRSFLPTITLPALAVPVAIHLNIPTLFPGLFESILRAVPKKKQSHSRKRMRQLAGKALKDVTALSKCSGCGRVKRAHLLCDYSHAGDIFGLAITPSYTITVASDSNVKLWDIGSPEHPLVHEFSGAHPLGAHHVAVNTAAGTRAASVGFGGEIILWDLEKLEQQYKIKGQPGMFLEGTWAVALSPSGERMAVSTCDGKIILWDTSRPQEVLKTYETKGSFGLCVDISPDGKLLASGHENGGVYIFNNETSKIFHSLHGLVKPVRCVKFSPGGKLLAACGDSGVIALFDVASGERVANLTGHSSWVFSVSWNPVGDHLISGSFDGKVKVWSIDTFSCVATQSEATAAIHAVQSIPNGSRIGQGFVAAGANKSIYYYRETTGE</sequence>
<dbReference type="SMART" id="SM00320">
    <property type="entry name" value="WD40"/>
    <property type="match status" value="7"/>
</dbReference>
<dbReference type="Pfam" id="PF00400">
    <property type="entry name" value="WD40"/>
    <property type="match status" value="3"/>
</dbReference>
<evidence type="ECO:0000256" key="5">
    <source>
        <dbReference type="ARBA" id="ARBA00023274"/>
    </source>
</evidence>
<organism evidence="8 9">
    <name type="scientific">Sphaerosporella brunnea</name>
    <dbReference type="NCBI Taxonomy" id="1250544"/>
    <lineage>
        <taxon>Eukaryota</taxon>
        <taxon>Fungi</taxon>
        <taxon>Dikarya</taxon>
        <taxon>Ascomycota</taxon>
        <taxon>Pezizomycotina</taxon>
        <taxon>Pezizomycetes</taxon>
        <taxon>Pezizales</taxon>
        <taxon>Pyronemataceae</taxon>
        <taxon>Sphaerosporella</taxon>
    </lineage>
</organism>
<dbReference type="Gene3D" id="2.130.10.10">
    <property type="entry name" value="YVTN repeat-like/Quinoprotein amine dehydrogenase"/>
    <property type="match status" value="1"/>
</dbReference>
<dbReference type="PANTHER" id="PTHR44090:SF1">
    <property type="entry name" value="SUPERKILLER COMPLEX PROTEIN 8"/>
    <property type="match status" value="1"/>
</dbReference>
<dbReference type="EMBL" id="VXIS01000071">
    <property type="protein sequence ID" value="KAA8908128.1"/>
    <property type="molecule type" value="Genomic_DNA"/>
</dbReference>
<dbReference type="InterPro" id="IPR002677">
    <property type="entry name" value="Ribosomal_bL32"/>
</dbReference>
<dbReference type="OrthoDB" id="10251741at2759"/>
<dbReference type="InterPro" id="IPR024977">
    <property type="entry name" value="Apc4-like_WD40_dom"/>
</dbReference>
<comment type="caution">
    <text evidence="8">The sequence shown here is derived from an EMBL/GenBank/DDBJ whole genome shotgun (WGS) entry which is preliminary data.</text>
</comment>
<evidence type="ECO:0000313" key="8">
    <source>
        <dbReference type="EMBL" id="KAA8908128.1"/>
    </source>
</evidence>
<dbReference type="InterPro" id="IPR051510">
    <property type="entry name" value="SKI8"/>
</dbReference>
<dbReference type="Pfam" id="PF12894">
    <property type="entry name" value="ANAPC4_WD40"/>
    <property type="match status" value="1"/>
</dbReference>
<comment type="similarity">
    <text evidence="1">Belongs to the bacterial ribosomal protein bL32 family.</text>
</comment>
<name>A0A5J5F031_9PEZI</name>
<dbReference type="Proteomes" id="UP000326924">
    <property type="component" value="Unassembled WGS sequence"/>
</dbReference>
<feature type="repeat" description="WD" evidence="6">
    <location>
        <begin position="270"/>
        <end position="311"/>
    </location>
</feature>
<dbReference type="NCBIfam" id="TIGR01031">
    <property type="entry name" value="rpmF_bact"/>
    <property type="match status" value="1"/>
</dbReference>
<keyword evidence="9" id="KW-1185">Reference proteome</keyword>
<dbReference type="Pfam" id="PF01783">
    <property type="entry name" value="Ribosomal_L32p"/>
    <property type="match status" value="1"/>
</dbReference>
<dbReference type="GO" id="GO:0015934">
    <property type="term" value="C:large ribosomal subunit"/>
    <property type="evidence" value="ECO:0007669"/>
    <property type="project" value="InterPro"/>
</dbReference>
<dbReference type="InterPro" id="IPR019775">
    <property type="entry name" value="WD40_repeat_CS"/>
</dbReference>
<dbReference type="InParanoid" id="A0A5J5F031"/>